<organism evidence="2 3">
    <name type="scientific">Dictyostelium discoideum</name>
    <name type="common">Social amoeba</name>
    <dbReference type="NCBI Taxonomy" id="44689"/>
    <lineage>
        <taxon>Eukaryota</taxon>
        <taxon>Amoebozoa</taxon>
        <taxon>Evosea</taxon>
        <taxon>Eumycetozoa</taxon>
        <taxon>Dictyostelia</taxon>
        <taxon>Dictyosteliales</taxon>
        <taxon>Dictyosteliaceae</taxon>
        <taxon>Dictyostelium</taxon>
    </lineage>
</organism>
<feature type="compositionally biased region" description="Low complexity" evidence="1">
    <location>
        <begin position="83"/>
        <end position="99"/>
    </location>
</feature>
<reference evidence="2 3" key="1">
    <citation type="journal article" date="2005" name="Nature">
        <title>The genome of the social amoeba Dictyostelium discoideum.</title>
        <authorList>
            <consortium name="The Dictyostelium discoideum Sequencing Consortium"/>
            <person name="Eichinger L."/>
            <person name="Pachebat J.A."/>
            <person name="Glockner G."/>
            <person name="Rajandream M.A."/>
            <person name="Sucgang R."/>
            <person name="Berriman M."/>
            <person name="Song J."/>
            <person name="Olsen R."/>
            <person name="Szafranski K."/>
            <person name="Xu Q."/>
            <person name="Tunggal B."/>
            <person name="Kummerfeld S."/>
            <person name="Madera M."/>
            <person name="Konfortov B.A."/>
            <person name="Rivero F."/>
            <person name="Bankier A.T."/>
            <person name="Lehmann R."/>
            <person name="Hamlin N."/>
            <person name="Davies R."/>
            <person name="Gaudet P."/>
            <person name="Fey P."/>
            <person name="Pilcher K."/>
            <person name="Chen G."/>
            <person name="Saunders D."/>
            <person name="Sodergren E."/>
            <person name="Davis P."/>
            <person name="Kerhornou A."/>
            <person name="Nie X."/>
            <person name="Hall N."/>
            <person name="Anjard C."/>
            <person name="Hemphill L."/>
            <person name="Bason N."/>
            <person name="Farbrother P."/>
            <person name="Desany B."/>
            <person name="Just E."/>
            <person name="Morio T."/>
            <person name="Rost R."/>
            <person name="Churcher C."/>
            <person name="Cooper J."/>
            <person name="Haydock S."/>
            <person name="van Driessche N."/>
            <person name="Cronin A."/>
            <person name="Goodhead I."/>
            <person name="Muzny D."/>
            <person name="Mourier T."/>
            <person name="Pain A."/>
            <person name="Lu M."/>
            <person name="Harper D."/>
            <person name="Lindsay R."/>
            <person name="Hauser H."/>
            <person name="James K."/>
            <person name="Quiles M."/>
            <person name="Madan Babu M."/>
            <person name="Saito T."/>
            <person name="Buchrieser C."/>
            <person name="Wardroper A."/>
            <person name="Felder M."/>
            <person name="Thangavelu M."/>
            <person name="Johnson D."/>
            <person name="Knights A."/>
            <person name="Loulseged H."/>
            <person name="Mungall K."/>
            <person name="Oliver K."/>
            <person name="Price C."/>
            <person name="Quail M.A."/>
            <person name="Urushihara H."/>
            <person name="Hernandez J."/>
            <person name="Rabbinowitsch E."/>
            <person name="Steffen D."/>
            <person name="Sanders M."/>
            <person name="Ma J."/>
            <person name="Kohara Y."/>
            <person name="Sharp S."/>
            <person name="Simmonds M."/>
            <person name="Spiegler S."/>
            <person name="Tivey A."/>
            <person name="Sugano S."/>
            <person name="White B."/>
            <person name="Walker D."/>
            <person name="Woodward J."/>
            <person name="Winckler T."/>
            <person name="Tanaka Y."/>
            <person name="Shaulsky G."/>
            <person name="Schleicher M."/>
            <person name="Weinstock G."/>
            <person name="Rosenthal A."/>
            <person name="Cox E.C."/>
            <person name="Chisholm R.L."/>
            <person name="Gibbs R."/>
            <person name="Loomis W.F."/>
            <person name="Platzer M."/>
            <person name="Kay R.R."/>
            <person name="Williams J."/>
            <person name="Dear P.H."/>
            <person name="Noegel A.A."/>
            <person name="Barrell B."/>
            <person name="Kuspa A."/>
        </authorList>
    </citation>
    <scope>NUCLEOTIDE SEQUENCE [LARGE SCALE GENOMIC DNA]</scope>
    <source>
        <strain evidence="2 3">AX4</strain>
    </source>
</reference>
<comment type="caution">
    <text evidence="2">The sequence shown here is derived from an EMBL/GenBank/DDBJ whole genome shotgun (WGS) entry which is preliminary data.</text>
</comment>
<dbReference type="dictyBase" id="DDB_G0288341"/>
<dbReference type="GeneID" id="8626574"/>
<dbReference type="GO" id="GO:0004402">
    <property type="term" value="F:histone acetyltransferase activity"/>
    <property type="evidence" value="ECO:0000318"/>
    <property type="project" value="GO_Central"/>
</dbReference>
<feature type="region of interest" description="Disordered" evidence="1">
    <location>
        <begin position="70"/>
        <end position="99"/>
    </location>
</feature>
<evidence type="ECO:0000313" key="2">
    <source>
        <dbReference type="EMBL" id="EAL63267.1"/>
    </source>
</evidence>
<dbReference type="KEGG" id="ddi:DDB_G0288341"/>
<dbReference type="InParanoid" id="Q54J30"/>
<evidence type="ECO:0000313" key="3">
    <source>
        <dbReference type="Proteomes" id="UP000002195"/>
    </source>
</evidence>
<proteinExistence type="predicted"/>
<accession>Q54J30</accession>
<evidence type="ECO:0000256" key="1">
    <source>
        <dbReference type="SAM" id="MobiDB-lite"/>
    </source>
</evidence>
<dbReference type="Proteomes" id="UP000002195">
    <property type="component" value="Unassembled WGS sequence"/>
</dbReference>
<dbReference type="RefSeq" id="XP_636771.1">
    <property type="nucleotide sequence ID" value="XM_631679.1"/>
</dbReference>
<dbReference type="AlphaFoldDB" id="Q54J30"/>
<gene>
    <name evidence="2" type="ORF">DDB_G0288341</name>
</gene>
<dbReference type="EMBL" id="AAFI02000111">
    <property type="protein sequence ID" value="EAL63267.1"/>
    <property type="molecule type" value="Genomic_DNA"/>
</dbReference>
<dbReference type="VEuPathDB" id="AmoebaDB:DDB_G0288341"/>
<sequence length="382" mass="44332">MSKVGCDFLSFEADSYVEELLKKEFFLSKNTKKLVQSLEINGYVKPEVEEKKNNNQRNIDENGDFFYDNGLYNKSNKNKHNNNDNNSNNNNNKNDNYHQNNSIINNFGFNNGYISNGGLNWGNINSKNHNNNNNNNNNNNSNNSMLPKFANKRWSNLSIRIIYPKDCMLARGVERLFSFNVKTDYFMFYHKLDDRRPDFTQIFLNKFKVYDLINENPFSVVLAFFGLPKSYSANGDISFNILINSNTTHKLLDQQHLAKTKPSQTFLVSGSKKKRIGEEDPIPLPVFDDVHLDSDCDSIYPVNLFAKENPQRYGKCRDLDGGHRSCDKDSKCIKDRYNLFNLYEFGVEVKKLDGGIFPKQGNGEISFKIDMTYYFMHFFSKE</sequence>
<protein>
    <submittedName>
        <fullName evidence="2">Uncharacterized protein</fullName>
    </submittedName>
</protein>
<dbReference type="FunCoup" id="Q54J30">
    <property type="interactions" value="744"/>
</dbReference>
<dbReference type="eggNOG" id="ENOG502RI49">
    <property type="taxonomic scope" value="Eukaryota"/>
</dbReference>
<dbReference type="PaxDb" id="44689-DDB0187895"/>
<dbReference type="HOGENOM" id="CLU_724477_0_0_1"/>
<name>Q54J30_DICDI</name>
<keyword evidence="3" id="KW-1185">Reference proteome</keyword>